<keyword evidence="5" id="KW-1185">Reference proteome</keyword>
<dbReference type="InterPro" id="IPR026935">
    <property type="entry name" value="BtrH_N"/>
</dbReference>
<accession>A0A124HP70</accession>
<sequence length="397" mass="41957">MATAPATGGKERQAPPGRKLRPPLFGGAHCETSAFRKALHAHGLDISEEMLLGLGGGIGFMYVPKAPGMPPFLATRNDPFPLFTRRMAAGVGLELDIATTTDPRAAGDQLAAELDAHGLAVVYADMHYLSYLSAEHHFGGHCLVVLGADEESGWLRISDRPARPRTLAPEELAAARASRHQPFPPRHALLRASWDRAVPPTEDRIRSALTAAARAGLEPANAALGLQGLHMLAERLVATVRDSATPEAVTDTLVQAFIDLHLAGTGGDGFRSMFHAFLDEAAALLDDPRITDAIPLAAADAAAWQHLVATLLPAGTALGDLADAHRAREEHILAGTPERHVEASAVAARLPALREEAVAAVPELRQDLATALHDAVHDIIGHETRLLHLLAPAGGGQ</sequence>
<comment type="caution">
    <text evidence="4">The sequence shown here is derived from an EMBL/GenBank/DDBJ whole genome shotgun (WGS) entry which is preliminary data.</text>
</comment>
<dbReference type="Proteomes" id="UP000053398">
    <property type="component" value="Unassembled WGS sequence"/>
</dbReference>
<evidence type="ECO:0000259" key="3">
    <source>
        <dbReference type="Pfam" id="PF16169"/>
    </source>
</evidence>
<dbReference type="RefSeq" id="WP_059262304.1">
    <property type="nucleotide sequence ID" value="NZ_KQ948353.1"/>
</dbReference>
<proteinExistence type="predicted"/>
<organism evidence="4 5">
    <name type="scientific">Streptomyces corchorusii</name>
    <name type="common">Streptomyces chibaensis</name>
    <dbReference type="NCBI Taxonomy" id="1903"/>
    <lineage>
        <taxon>Bacteria</taxon>
        <taxon>Bacillati</taxon>
        <taxon>Actinomycetota</taxon>
        <taxon>Actinomycetes</taxon>
        <taxon>Kitasatosporales</taxon>
        <taxon>Streptomycetaceae</taxon>
        <taxon>Streptomyces</taxon>
    </lineage>
</organism>
<reference evidence="4 5" key="1">
    <citation type="submission" date="2015-10" db="EMBL/GenBank/DDBJ databases">
        <title>Draft genome sequence of Streptomyces corchorusii DSM 40340, type strain for the species Streptomyces corchorusii.</title>
        <authorList>
            <person name="Ruckert C."/>
            <person name="Winkler A."/>
            <person name="Kalinowski J."/>
            <person name="Kampfer P."/>
            <person name="Glaeser S."/>
        </authorList>
    </citation>
    <scope>NUCLEOTIDE SEQUENCE [LARGE SCALE GENOMIC DNA]</scope>
    <source>
        <strain evidence="4 5">DSM 40340</strain>
    </source>
</reference>
<dbReference type="Pfam" id="PF16169">
    <property type="entry name" value="DUF4872"/>
    <property type="match status" value="1"/>
</dbReference>
<evidence type="ECO:0000313" key="5">
    <source>
        <dbReference type="Proteomes" id="UP000053398"/>
    </source>
</evidence>
<dbReference type="InterPro" id="IPR032369">
    <property type="entry name" value="DUF4872"/>
</dbReference>
<feature type="domain" description="Butirosin biosynthesis protein H N-terminal" evidence="2">
    <location>
        <begin position="29"/>
        <end position="159"/>
    </location>
</feature>
<dbReference type="Pfam" id="PF14399">
    <property type="entry name" value="BtrH_N"/>
    <property type="match status" value="1"/>
</dbReference>
<name>A0A124HP70_STRCK</name>
<feature type="region of interest" description="Disordered" evidence="1">
    <location>
        <begin position="1"/>
        <end position="23"/>
    </location>
</feature>
<evidence type="ECO:0000313" key="4">
    <source>
        <dbReference type="EMBL" id="KUN31289.1"/>
    </source>
</evidence>
<evidence type="ECO:0000256" key="1">
    <source>
        <dbReference type="SAM" id="MobiDB-lite"/>
    </source>
</evidence>
<dbReference type="AlphaFoldDB" id="A0A124HP70"/>
<feature type="domain" description="DUF4872" evidence="3">
    <location>
        <begin position="170"/>
        <end position="312"/>
    </location>
</feature>
<dbReference type="EMBL" id="LMWP01000006">
    <property type="protein sequence ID" value="KUN31289.1"/>
    <property type="molecule type" value="Genomic_DNA"/>
</dbReference>
<evidence type="ECO:0000259" key="2">
    <source>
        <dbReference type="Pfam" id="PF14399"/>
    </source>
</evidence>
<evidence type="ECO:0008006" key="6">
    <source>
        <dbReference type="Google" id="ProtNLM"/>
    </source>
</evidence>
<protein>
    <recommendedName>
        <fullName evidence="6">BtrH N-terminal domain-containing protein</fullName>
    </recommendedName>
</protein>
<gene>
    <name evidence="4" type="ORF">AQJ11_07305</name>
</gene>